<proteinExistence type="predicted"/>
<feature type="coiled-coil region" evidence="1">
    <location>
        <begin position="19"/>
        <end position="60"/>
    </location>
</feature>
<organism evidence="3 4">
    <name type="scientific">Branchiostoma belcheri</name>
    <name type="common">Amphioxus</name>
    <dbReference type="NCBI Taxonomy" id="7741"/>
    <lineage>
        <taxon>Eukaryota</taxon>
        <taxon>Metazoa</taxon>
        <taxon>Chordata</taxon>
        <taxon>Cephalochordata</taxon>
        <taxon>Leptocardii</taxon>
        <taxon>Amphioxiformes</taxon>
        <taxon>Branchiostomatidae</taxon>
        <taxon>Branchiostoma</taxon>
    </lineage>
</organism>
<dbReference type="GeneID" id="109479339"/>
<evidence type="ECO:0000313" key="3">
    <source>
        <dbReference type="Proteomes" id="UP000515135"/>
    </source>
</evidence>
<evidence type="ECO:0000256" key="2">
    <source>
        <dbReference type="SAM" id="MobiDB-lite"/>
    </source>
</evidence>
<sequence>METPKIVQLHEDFYSGTEYRRLQSQTAQYQKNIGDLKEKIKQLEKKNKQWKLKVEDIAEEKKKIAMSTRRNSRAFEDVSHRLAVMTRRLEDSKKQESTAVRLADEAKDEAKTLKVTLQKIQREKDILERDKESTVRERDSAASQYVTLEKNFSELKKENDSLKSAKNRALQDKDMIEQERDTYKSKAEILEKKQKELMKEKIALEDDMGVIVREAQRGKDSLELEKERLMEENKALKLRAERAERKIDESLSNHVELEREHEYLLLQNEQALEERDIERTRTAHLSKLLEKIRREKAWAMERLEIAMMDLQMSSVHYQQQSVGVMCDLAEERPSSKNRGTQTTFRACVFCFRNTNNINGRGDLQREKEPKPTVKSKIPLKVEATKTQSEPDLVKSQTTMTSDDNYASFNDDMTSKQIDDDDETTASTSELFPIDRPSGRRNRYLEDILRIYTLD</sequence>
<gene>
    <name evidence="4" type="primary">LOC109479339</name>
</gene>
<evidence type="ECO:0000256" key="1">
    <source>
        <dbReference type="SAM" id="Coils"/>
    </source>
</evidence>
<feature type="coiled-coil region" evidence="1">
    <location>
        <begin position="103"/>
        <end position="274"/>
    </location>
</feature>
<evidence type="ECO:0000313" key="4">
    <source>
        <dbReference type="RefSeq" id="XP_019636852.1"/>
    </source>
</evidence>
<dbReference type="AlphaFoldDB" id="A0A6P5A0X9"/>
<feature type="region of interest" description="Disordered" evidence="2">
    <location>
        <begin position="397"/>
        <end position="437"/>
    </location>
</feature>
<dbReference type="RefSeq" id="XP_019636852.1">
    <property type="nucleotide sequence ID" value="XM_019781293.1"/>
</dbReference>
<dbReference type="Proteomes" id="UP000515135">
    <property type="component" value="Unplaced"/>
</dbReference>
<keyword evidence="1" id="KW-0175">Coiled coil</keyword>
<keyword evidence="3" id="KW-1185">Reference proteome</keyword>
<accession>A0A6P5A0X9</accession>
<name>A0A6P5A0X9_BRABE</name>
<dbReference type="OrthoDB" id="10029996at2759"/>
<reference evidence="4" key="1">
    <citation type="submission" date="2025-08" db="UniProtKB">
        <authorList>
            <consortium name="RefSeq"/>
        </authorList>
    </citation>
    <scope>IDENTIFICATION</scope>
    <source>
        <tissue evidence="4">Gonad</tissue>
    </source>
</reference>
<dbReference type="KEGG" id="bbel:109479339"/>
<protein>
    <submittedName>
        <fullName evidence="4">Uncharacterized protein LOC109479339</fullName>
    </submittedName>
</protein>
<feature type="compositionally biased region" description="Polar residues" evidence="2">
    <location>
        <begin position="397"/>
        <end position="411"/>
    </location>
</feature>